<accession>A0ABU0RJI2</accession>
<evidence type="ECO:0000313" key="3">
    <source>
        <dbReference type="Proteomes" id="UP001223072"/>
    </source>
</evidence>
<organism evidence="2 3">
    <name type="scientific">Streptomyces turgidiscabies</name>
    <dbReference type="NCBI Taxonomy" id="85558"/>
    <lineage>
        <taxon>Bacteria</taxon>
        <taxon>Bacillati</taxon>
        <taxon>Actinomycetota</taxon>
        <taxon>Actinomycetes</taxon>
        <taxon>Kitasatosporales</taxon>
        <taxon>Streptomycetaceae</taxon>
        <taxon>Streptomyces</taxon>
    </lineage>
</organism>
<dbReference type="Proteomes" id="UP001223072">
    <property type="component" value="Unassembled WGS sequence"/>
</dbReference>
<keyword evidence="3" id="KW-1185">Reference proteome</keyword>
<evidence type="ECO:0000313" key="2">
    <source>
        <dbReference type="EMBL" id="MDQ0932152.1"/>
    </source>
</evidence>
<reference evidence="2 3" key="1">
    <citation type="submission" date="2023-07" db="EMBL/GenBank/DDBJ databases">
        <title>Comparative genomics of wheat-associated soil bacteria to identify genetic determinants of phenazine resistance.</title>
        <authorList>
            <person name="Mouncey N."/>
        </authorList>
    </citation>
    <scope>NUCLEOTIDE SEQUENCE [LARGE SCALE GENOMIC DNA]</scope>
    <source>
        <strain evidence="2 3">W2I16</strain>
    </source>
</reference>
<comment type="caution">
    <text evidence="2">The sequence shown here is derived from an EMBL/GenBank/DDBJ whole genome shotgun (WGS) entry which is preliminary data.</text>
</comment>
<feature type="region of interest" description="Disordered" evidence="1">
    <location>
        <begin position="1"/>
        <end position="21"/>
    </location>
</feature>
<proteinExistence type="predicted"/>
<feature type="compositionally biased region" description="Polar residues" evidence="1">
    <location>
        <begin position="1"/>
        <end position="14"/>
    </location>
</feature>
<gene>
    <name evidence="2" type="ORF">QFZ49_002082</name>
</gene>
<protein>
    <submittedName>
        <fullName evidence="2">Uncharacterized protein</fullName>
    </submittedName>
</protein>
<evidence type="ECO:0000256" key="1">
    <source>
        <dbReference type="SAM" id="MobiDB-lite"/>
    </source>
</evidence>
<name>A0ABU0RJI2_9ACTN</name>
<dbReference type="EMBL" id="JAUSZS010000003">
    <property type="protein sequence ID" value="MDQ0932152.1"/>
    <property type="molecule type" value="Genomic_DNA"/>
</dbReference>
<sequence>MQTTTKQQARSGNSWADGGCGTYTERMTVREEAHRLLDAVPEDRLPDAIELLRQWAEVERGERPRRRFRTTGVFDGEPDLAVRSKEIVRDAWASEEPRSA</sequence>